<dbReference type="InterPro" id="IPR024294">
    <property type="entry name" value="DUF3810"/>
</dbReference>
<keyword evidence="1" id="KW-0472">Membrane</keyword>
<keyword evidence="1" id="KW-0812">Transmembrane</keyword>
<dbReference type="HOGENOM" id="CLU_052630_0_0_9"/>
<gene>
    <name evidence="2" type="ORF">HMPREF1090_04062</name>
</gene>
<comment type="caution">
    <text evidence="2">The sequence shown here is derived from an EMBL/GenBank/DDBJ whole genome shotgun (WGS) entry which is preliminary data.</text>
</comment>
<evidence type="ECO:0000256" key="1">
    <source>
        <dbReference type="SAM" id="Phobius"/>
    </source>
</evidence>
<evidence type="ECO:0000313" key="3">
    <source>
        <dbReference type="Proteomes" id="UP000013085"/>
    </source>
</evidence>
<dbReference type="RefSeq" id="WP_002593957.1">
    <property type="nucleotide sequence ID" value="NZ_KB850982.1"/>
</dbReference>
<dbReference type="AlphaFoldDB" id="A0A0E2H6Z3"/>
<evidence type="ECO:0008006" key="4">
    <source>
        <dbReference type="Google" id="ProtNLM"/>
    </source>
</evidence>
<dbReference type="Pfam" id="PF12725">
    <property type="entry name" value="DUF3810"/>
    <property type="match status" value="1"/>
</dbReference>
<proteinExistence type="predicted"/>
<keyword evidence="1" id="KW-1133">Transmembrane helix</keyword>
<protein>
    <recommendedName>
        <fullName evidence="4">DUF3810 domain-containing protein</fullName>
    </recommendedName>
</protein>
<dbReference type="Proteomes" id="UP000013085">
    <property type="component" value="Unassembled WGS sequence"/>
</dbReference>
<accession>A0A0E2H6Z3</accession>
<dbReference type="PATRIC" id="fig|999408.3.peg.4354"/>
<dbReference type="EMBL" id="AGYR01000043">
    <property type="protein sequence ID" value="ENZ11507.1"/>
    <property type="molecule type" value="Genomic_DNA"/>
</dbReference>
<evidence type="ECO:0000313" key="2">
    <source>
        <dbReference type="EMBL" id="ENZ11507.1"/>
    </source>
</evidence>
<feature type="transmembrane region" description="Helical" evidence="1">
    <location>
        <begin position="89"/>
        <end position="112"/>
    </location>
</feature>
<sequence length="400" mass="44846">MKFFHNVTAKIPPVFTSKNTAKSPGHQNAAPERAEKKVRSLVFFAAGLVLAAVSGLLGLSARTVPGFAQFYSATVYPFLAGTLGRFCSLFPFSLSEIGLYFLCLLCICYMILHIRQPVALFSRVLFLCGVLLFLFTVNCGINYYRAPFSYEAGIAAESSSTEELLALCRYLTNQINSSLLEIDHSGDLLDGLYPGQMEATPAPSARELSRLGKDGRAAMIRLGQSYPQLDGYYPYPKPLINSRLLSVQQLCGIYSPFTIEANYNREMPYYNIPHTICHELSHLKGFMREDEANFIGYLACIGSDSPDFRYSGYLTGWVYAGNALAKADPESYYDLYTKLSPQAARDLDWNNQFWERFDGPVADASTQMNDRYLKAHSQEDGVRSYGRMVDLMLAYYKEQL</sequence>
<organism evidence="2 3">
    <name type="scientific">[Clostridium] clostridioforme 90A8</name>
    <dbReference type="NCBI Taxonomy" id="999408"/>
    <lineage>
        <taxon>Bacteria</taxon>
        <taxon>Bacillati</taxon>
        <taxon>Bacillota</taxon>
        <taxon>Clostridia</taxon>
        <taxon>Lachnospirales</taxon>
        <taxon>Lachnospiraceae</taxon>
        <taxon>Enterocloster</taxon>
    </lineage>
</organism>
<name>A0A0E2H6Z3_9FIRM</name>
<reference evidence="2 3" key="1">
    <citation type="submission" date="2013-01" db="EMBL/GenBank/DDBJ databases">
        <title>The Genome Sequence of Clostridium clostridioforme 90A8.</title>
        <authorList>
            <consortium name="The Broad Institute Genome Sequencing Platform"/>
            <person name="Earl A."/>
            <person name="Ward D."/>
            <person name="Feldgarden M."/>
            <person name="Gevers D."/>
            <person name="Courvalin P."/>
            <person name="Lambert T."/>
            <person name="Walker B."/>
            <person name="Young S.K."/>
            <person name="Zeng Q."/>
            <person name="Gargeya S."/>
            <person name="Fitzgerald M."/>
            <person name="Haas B."/>
            <person name="Abouelleil A."/>
            <person name="Alvarado L."/>
            <person name="Arachchi H.M."/>
            <person name="Berlin A.M."/>
            <person name="Chapman S.B."/>
            <person name="Dewar J."/>
            <person name="Goldberg J."/>
            <person name="Griggs A."/>
            <person name="Gujja S."/>
            <person name="Hansen M."/>
            <person name="Howarth C."/>
            <person name="Imamovic A."/>
            <person name="Larimer J."/>
            <person name="McCowan C."/>
            <person name="Murphy C."/>
            <person name="Neiman D."/>
            <person name="Pearson M."/>
            <person name="Priest M."/>
            <person name="Roberts A."/>
            <person name="Saif S."/>
            <person name="Shea T."/>
            <person name="Sisk P."/>
            <person name="Sykes S."/>
            <person name="Wortman J."/>
            <person name="Nusbaum C."/>
            <person name="Birren B."/>
        </authorList>
    </citation>
    <scope>NUCLEOTIDE SEQUENCE [LARGE SCALE GENOMIC DNA]</scope>
    <source>
        <strain evidence="2 3">90A8</strain>
    </source>
</reference>
<feature type="transmembrane region" description="Helical" evidence="1">
    <location>
        <begin position="41"/>
        <end position="61"/>
    </location>
</feature>
<feature type="transmembrane region" description="Helical" evidence="1">
    <location>
        <begin position="124"/>
        <end position="144"/>
    </location>
</feature>